<protein>
    <submittedName>
        <fullName evidence="1">Uncharacterized protein</fullName>
    </submittedName>
</protein>
<reference evidence="1 2" key="1">
    <citation type="submission" date="2024-09" db="EMBL/GenBank/DDBJ databases">
        <authorList>
            <person name="Sun Q."/>
            <person name="Mori K."/>
        </authorList>
    </citation>
    <scope>NUCLEOTIDE SEQUENCE [LARGE SCALE GENOMIC DNA]</scope>
    <source>
        <strain evidence="1 2">TBRC 0563</strain>
    </source>
</reference>
<name>A0ABV5YMI0_9ACTN</name>
<comment type="caution">
    <text evidence="1">The sequence shown here is derived from an EMBL/GenBank/DDBJ whole genome shotgun (WGS) entry which is preliminary data.</text>
</comment>
<gene>
    <name evidence="1" type="ORF">ACFFNX_26595</name>
</gene>
<dbReference type="EMBL" id="JBHLZP010000225">
    <property type="protein sequence ID" value="MFB9835756.1"/>
    <property type="molecule type" value="Genomic_DNA"/>
</dbReference>
<organism evidence="1 2">
    <name type="scientific">Actinoallomurus acaciae</name>
    <dbReference type="NCBI Taxonomy" id="502577"/>
    <lineage>
        <taxon>Bacteria</taxon>
        <taxon>Bacillati</taxon>
        <taxon>Actinomycetota</taxon>
        <taxon>Actinomycetes</taxon>
        <taxon>Streptosporangiales</taxon>
        <taxon>Thermomonosporaceae</taxon>
        <taxon>Actinoallomurus</taxon>
    </lineage>
</organism>
<dbReference type="RefSeq" id="WP_378207870.1">
    <property type="nucleotide sequence ID" value="NZ_JBHLZP010000225.1"/>
</dbReference>
<sequence length="55" mass="5616">MHGALARLLHAAIDAGGALKEATEFVLTKARPWFESGLDRAADAPSSASASANPP</sequence>
<dbReference type="Gene3D" id="1.20.140.10">
    <property type="entry name" value="Butyryl-CoA Dehydrogenase, subunit A, domain 3"/>
    <property type="match status" value="1"/>
</dbReference>
<evidence type="ECO:0000313" key="2">
    <source>
        <dbReference type="Proteomes" id="UP001589627"/>
    </source>
</evidence>
<evidence type="ECO:0000313" key="1">
    <source>
        <dbReference type="EMBL" id="MFB9835756.1"/>
    </source>
</evidence>
<dbReference type="Proteomes" id="UP001589627">
    <property type="component" value="Unassembled WGS sequence"/>
</dbReference>
<accession>A0ABV5YMI0</accession>
<keyword evidence="2" id="KW-1185">Reference proteome</keyword>
<proteinExistence type="predicted"/>